<evidence type="ECO:0000313" key="10">
    <source>
        <dbReference type="EMBL" id="SDE64724.1"/>
    </source>
</evidence>
<evidence type="ECO:0000256" key="5">
    <source>
        <dbReference type="ARBA" id="ARBA00023122"/>
    </source>
</evidence>
<dbReference type="Proteomes" id="UP001273799">
    <property type="component" value="Unassembled WGS sequence"/>
</dbReference>
<dbReference type="EMBL" id="JAWNFU010000002">
    <property type="protein sequence ID" value="MDY5153175.1"/>
    <property type="molecule type" value="Genomic_DNA"/>
</dbReference>
<dbReference type="PANTHER" id="PTHR22777">
    <property type="entry name" value="HEMOLYSIN-RELATED"/>
    <property type="match status" value="1"/>
</dbReference>
<dbReference type="InterPro" id="IPR046342">
    <property type="entry name" value="CBS_dom_sf"/>
</dbReference>
<accession>A0A1G7EM64</accession>
<proteinExistence type="inferred from homology"/>
<dbReference type="AlphaFoldDB" id="A0A1G7EM64"/>
<feature type="transmembrane region" description="Helical" evidence="7">
    <location>
        <begin position="92"/>
        <end position="114"/>
    </location>
</feature>
<keyword evidence="11" id="KW-1185">Reference proteome</keyword>
<comment type="similarity">
    <text evidence="2">Belongs to the UPF0053 family.</text>
</comment>
<evidence type="ECO:0000256" key="6">
    <source>
        <dbReference type="PROSITE-ProRule" id="PRU00703"/>
    </source>
</evidence>
<organism evidence="10 11">
    <name type="scientific">Actinobaculum suis</name>
    <dbReference type="NCBI Taxonomy" id="1657"/>
    <lineage>
        <taxon>Bacteria</taxon>
        <taxon>Bacillati</taxon>
        <taxon>Actinomycetota</taxon>
        <taxon>Actinomycetes</taxon>
        <taxon>Actinomycetales</taxon>
        <taxon>Actinomycetaceae</taxon>
        <taxon>Actinobaculum</taxon>
    </lineage>
</organism>
<evidence type="ECO:0000256" key="7">
    <source>
        <dbReference type="SAM" id="Phobius"/>
    </source>
</evidence>
<dbReference type="PANTHER" id="PTHR22777:SF32">
    <property type="entry name" value="UPF0053 INNER MEMBRANE PROTEIN YFJD"/>
    <property type="match status" value="1"/>
</dbReference>
<sequence length="419" mass="46595">MLALLSAPFYIGAALCLCLGWWCTLVGTALARMTRTEAASGQEEGKKGSTQVVRILARRPAATMGLSTLRSLFMSSYGMLLLLGLLTDLTSWWLIFLAFFGVTAVVMLAFAFLNPLDYAQRHHLRIIYGSRWWLSGVTSLFSILVRQKEFTAEEFEQRQEDQLAVMVERVSESEAIEDSERNILESLFDMSNTMVREVMVPRTDMVAIAHDQSLDKALSLFTRSGFSRVPVYQETVDDIIGVVYMKDVIRRVHHRHDTAGVTVEDVCRAPFFVPEMKMIDTLLPEMQNEQVHIAVVVDEYGGIAGLVTIEDLVEELVGEIEDEHDHSTPEIEDLGDGTYRVAARTSITDLGELFGVELVDDDVDTVAGLFAKILGRVPIRDAEGEVAGIHLVADRFEGRRHHLSTVLASRATPVADSTA</sequence>
<keyword evidence="7" id="KW-1133">Transmembrane helix</keyword>
<dbReference type="EMBL" id="FNAU01000020">
    <property type="protein sequence ID" value="SDE64724.1"/>
    <property type="molecule type" value="Genomic_DNA"/>
</dbReference>
<feature type="transmembrane region" description="Helical" evidence="7">
    <location>
        <begin position="126"/>
        <end position="145"/>
    </location>
</feature>
<feature type="transmembrane region" description="Helical" evidence="7">
    <location>
        <begin position="6"/>
        <end position="31"/>
    </location>
</feature>
<dbReference type="GO" id="GO:0005886">
    <property type="term" value="C:plasma membrane"/>
    <property type="evidence" value="ECO:0007669"/>
    <property type="project" value="UniProtKB-SubCell"/>
</dbReference>
<reference evidence="11" key="2">
    <citation type="submission" date="2016-10" db="EMBL/GenBank/DDBJ databases">
        <authorList>
            <person name="Varghese N."/>
        </authorList>
    </citation>
    <scope>NUCLEOTIDE SEQUENCE [LARGE SCALE GENOMIC DNA]</scope>
    <source>
        <strain evidence="11">DSM 20639</strain>
    </source>
</reference>
<dbReference type="CDD" id="cd04590">
    <property type="entry name" value="CBS_pair_CorC_HlyC_assoc"/>
    <property type="match status" value="1"/>
</dbReference>
<dbReference type="SMART" id="SM00116">
    <property type="entry name" value="CBS"/>
    <property type="match status" value="2"/>
</dbReference>
<comment type="subcellular location">
    <subcellularLocation>
        <location evidence="1">Cell membrane</location>
        <topology evidence="1">Multi-pass membrane protein</topology>
    </subcellularLocation>
</comment>
<gene>
    <name evidence="9" type="ORF">R6G71_03800</name>
    <name evidence="10" type="ORF">SAMN05421878_1203</name>
</gene>
<evidence type="ECO:0000256" key="2">
    <source>
        <dbReference type="ARBA" id="ARBA00006337"/>
    </source>
</evidence>
<dbReference type="InterPro" id="IPR044751">
    <property type="entry name" value="Ion_transp-like_CBS"/>
</dbReference>
<dbReference type="GO" id="GO:0050660">
    <property type="term" value="F:flavin adenine dinucleotide binding"/>
    <property type="evidence" value="ECO:0007669"/>
    <property type="project" value="InterPro"/>
</dbReference>
<dbReference type="InterPro" id="IPR036318">
    <property type="entry name" value="FAD-bd_PCMH-like_sf"/>
</dbReference>
<reference evidence="9" key="3">
    <citation type="submission" date="2023-10" db="EMBL/GenBank/DDBJ databases">
        <title>Whole Genome based description of the genera Actinobaculum and Actinotignum reveals a complex phylogenetic relationship within the species included in the genus Actinotignum.</title>
        <authorList>
            <person name="Jensen C.S."/>
            <person name="Dargis R."/>
            <person name="Kemp M."/>
            <person name="Christensen J.J."/>
        </authorList>
    </citation>
    <scope>NUCLEOTIDE SEQUENCE</scope>
    <source>
        <strain evidence="9">Actinobaculum_suis_CCUG19206T</strain>
    </source>
</reference>
<dbReference type="InterPro" id="IPR016169">
    <property type="entry name" value="FAD-bd_PCMH_sub2"/>
</dbReference>
<evidence type="ECO:0000256" key="4">
    <source>
        <dbReference type="ARBA" id="ARBA00022737"/>
    </source>
</evidence>
<feature type="domain" description="CBS" evidence="8">
    <location>
        <begin position="266"/>
        <end position="323"/>
    </location>
</feature>
<keyword evidence="7" id="KW-0472">Membrane</keyword>
<dbReference type="Pfam" id="PF03471">
    <property type="entry name" value="CorC_HlyC"/>
    <property type="match status" value="1"/>
</dbReference>
<evidence type="ECO:0000256" key="3">
    <source>
        <dbReference type="ARBA" id="ARBA00022475"/>
    </source>
</evidence>
<keyword evidence="7" id="KW-0812">Transmembrane</keyword>
<evidence type="ECO:0000259" key="8">
    <source>
        <dbReference type="PROSITE" id="PS51371"/>
    </source>
</evidence>
<keyword evidence="4" id="KW-0677">Repeat</keyword>
<reference evidence="10" key="1">
    <citation type="submission" date="2016-10" db="EMBL/GenBank/DDBJ databases">
        <authorList>
            <person name="de Groot N.N."/>
        </authorList>
    </citation>
    <scope>NUCLEOTIDE SEQUENCE [LARGE SCALE GENOMIC DNA]</scope>
    <source>
        <strain evidence="10">DSM 20639</strain>
    </source>
</reference>
<evidence type="ECO:0000313" key="11">
    <source>
        <dbReference type="Proteomes" id="UP000182744"/>
    </source>
</evidence>
<dbReference type="Gene3D" id="3.30.465.10">
    <property type="match status" value="1"/>
</dbReference>
<keyword evidence="5 6" id="KW-0129">CBS domain</keyword>
<dbReference type="InterPro" id="IPR005170">
    <property type="entry name" value="Transptr-assoc_dom"/>
</dbReference>
<dbReference type="RefSeq" id="WP_074663777.1">
    <property type="nucleotide sequence ID" value="NZ_FNAU01000020.1"/>
</dbReference>
<dbReference type="InterPro" id="IPR000644">
    <property type="entry name" value="CBS_dom"/>
</dbReference>
<feature type="domain" description="CBS" evidence="8">
    <location>
        <begin position="199"/>
        <end position="258"/>
    </location>
</feature>
<evidence type="ECO:0000256" key="1">
    <source>
        <dbReference type="ARBA" id="ARBA00004651"/>
    </source>
</evidence>
<feature type="transmembrane region" description="Helical" evidence="7">
    <location>
        <begin position="68"/>
        <end position="86"/>
    </location>
</feature>
<dbReference type="FunFam" id="3.10.580.10:FF:000002">
    <property type="entry name" value="Magnesium/cobalt efflux protein CorC"/>
    <property type="match status" value="1"/>
</dbReference>
<dbReference type="Pfam" id="PF00571">
    <property type="entry name" value="CBS"/>
    <property type="match status" value="2"/>
</dbReference>
<protein>
    <submittedName>
        <fullName evidence="9">Hemolysin family protein</fullName>
    </submittedName>
    <submittedName>
        <fullName evidence="10">Hemolysin, contains CBS domains</fullName>
    </submittedName>
</protein>
<dbReference type="PROSITE" id="PS51371">
    <property type="entry name" value="CBS"/>
    <property type="match status" value="2"/>
</dbReference>
<dbReference type="SUPFAM" id="SSF54631">
    <property type="entry name" value="CBS-domain pair"/>
    <property type="match status" value="1"/>
</dbReference>
<dbReference type="Proteomes" id="UP000182744">
    <property type="component" value="Unassembled WGS sequence"/>
</dbReference>
<keyword evidence="3" id="KW-1003">Cell membrane</keyword>
<dbReference type="Gene3D" id="3.10.580.10">
    <property type="entry name" value="CBS-domain"/>
    <property type="match status" value="1"/>
</dbReference>
<dbReference type="SUPFAM" id="SSF56176">
    <property type="entry name" value="FAD-binding/transporter-associated domain-like"/>
    <property type="match status" value="1"/>
</dbReference>
<evidence type="ECO:0000313" key="9">
    <source>
        <dbReference type="EMBL" id="MDY5153175.1"/>
    </source>
</evidence>
<name>A0A1G7EM64_9ACTO</name>
<dbReference type="SMART" id="SM01091">
    <property type="entry name" value="CorC_HlyC"/>
    <property type="match status" value="1"/>
</dbReference>